<dbReference type="RefSeq" id="XP_008237253.1">
    <property type="nucleotide sequence ID" value="XM_008239031.1"/>
</dbReference>
<keyword evidence="3" id="KW-1185">Reference proteome</keyword>
<accession>A0ABM0PBP4</accession>
<dbReference type="InterPro" id="IPR003959">
    <property type="entry name" value="ATPase_AAA_core"/>
</dbReference>
<dbReference type="InterPro" id="IPR058017">
    <property type="entry name" value="At3g28540-like_C"/>
</dbReference>
<feature type="domain" description="AAA+ ATPase" evidence="2">
    <location>
        <begin position="32"/>
        <end position="130"/>
    </location>
</feature>
<sequence length="179" mass="20293">MEKEYKAYLVITTVHVDPLRKRASTKKVGKAWKRDYLLYGPPGTGKSSFIAAIANYLKFDVFELELDAIDSDSELKRFTLLGLLNFMDGLWSSCGDERIIVFTTNHKDRLEPALLRPGRMDVHIHMSYCTPHAFKVLASNYLGVQDLDRHPLYGEIAGLLESTKVTPAEICEELLKTND</sequence>
<proteinExistence type="inferred from homology"/>
<dbReference type="Pfam" id="PF00004">
    <property type="entry name" value="AAA"/>
    <property type="match status" value="1"/>
</dbReference>
<evidence type="ECO:0000259" key="2">
    <source>
        <dbReference type="SMART" id="SM00382"/>
    </source>
</evidence>
<reference evidence="3" key="1">
    <citation type="journal article" date="2012" name="Nat. Commun.">
        <title>The genome of Prunus mume.</title>
        <authorList>
            <person name="Zhang Q."/>
            <person name="Chen W."/>
            <person name="Sun L."/>
            <person name="Zhao F."/>
            <person name="Huang B."/>
            <person name="Yang W."/>
            <person name="Tao Y."/>
            <person name="Wang J."/>
            <person name="Yuan Z."/>
            <person name="Fan G."/>
            <person name="Xing Z."/>
            <person name="Han C."/>
            <person name="Pan H."/>
            <person name="Zhong X."/>
            <person name="Shi W."/>
            <person name="Liang X."/>
            <person name="Du D."/>
            <person name="Sun F."/>
            <person name="Xu Z."/>
            <person name="Hao R."/>
            <person name="Lv T."/>
            <person name="Lv Y."/>
            <person name="Zheng Z."/>
            <person name="Sun M."/>
            <person name="Luo L."/>
            <person name="Cai M."/>
            <person name="Gao Y."/>
            <person name="Wang J."/>
            <person name="Yin Y."/>
            <person name="Xu X."/>
            <person name="Cheng T."/>
            <person name="Wang J."/>
        </authorList>
    </citation>
    <scope>NUCLEOTIDE SEQUENCE [LARGE SCALE GENOMIC DNA]</scope>
</reference>
<evidence type="ECO:0000313" key="4">
    <source>
        <dbReference type="RefSeq" id="XP_008237253.1"/>
    </source>
</evidence>
<dbReference type="InterPro" id="IPR027417">
    <property type="entry name" value="P-loop_NTPase"/>
</dbReference>
<organism evidence="3 4">
    <name type="scientific">Prunus mume</name>
    <name type="common">Japanese apricot</name>
    <name type="synonym">Armeniaca mume</name>
    <dbReference type="NCBI Taxonomy" id="102107"/>
    <lineage>
        <taxon>Eukaryota</taxon>
        <taxon>Viridiplantae</taxon>
        <taxon>Streptophyta</taxon>
        <taxon>Embryophyta</taxon>
        <taxon>Tracheophyta</taxon>
        <taxon>Spermatophyta</taxon>
        <taxon>Magnoliopsida</taxon>
        <taxon>eudicotyledons</taxon>
        <taxon>Gunneridae</taxon>
        <taxon>Pentapetalae</taxon>
        <taxon>rosids</taxon>
        <taxon>fabids</taxon>
        <taxon>Rosales</taxon>
        <taxon>Rosaceae</taxon>
        <taxon>Amygdaloideae</taxon>
        <taxon>Amygdaleae</taxon>
        <taxon>Prunus</taxon>
    </lineage>
</organism>
<dbReference type="InterPro" id="IPR003593">
    <property type="entry name" value="AAA+_ATPase"/>
</dbReference>
<reference evidence="4" key="2">
    <citation type="submission" date="2025-08" db="UniProtKB">
        <authorList>
            <consortium name="RefSeq"/>
        </authorList>
    </citation>
    <scope>IDENTIFICATION</scope>
</reference>
<dbReference type="PANTHER" id="PTHR23070">
    <property type="entry name" value="BCS1 AAA-TYPE ATPASE"/>
    <property type="match status" value="1"/>
</dbReference>
<dbReference type="Proteomes" id="UP000694861">
    <property type="component" value="Linkage group LG6"/>
</dbReference>
<name>A0ABM0PBP4_PRUMU</name>
<dbReference type="Gene3D" id="3.40.50.300">
    <property type="entry name" value="P-loop containing nucleotide triphosphate hydrolases"/>
    <property type="match status" value="2"/>
</dbReference>
<evidence type="ECO:0000313" key="3">
    <source>
        <dbReference type="Proteomes" id="UP000694861"/>
    </source>
</evidence>
<dbReference type="Gene3D" id="6.10.280.40">
    <property type="match status" value="1"/>
</dbReference>
<dbReference type="SMART" id="SM00382">
    <property type="entry name" value="AAA"/>
    <property type="match status" value="1"/>
</dbReference>
<protein>
    <submittedName>
        <fullName evidence="4">AAA-ATPase At2g18193-like</fullName>
    </submittedName>
</protein>
<dbReference type="InterPro" id="IPR050747">
    <property type="entry name" value="Mitochondrial_chaperone_BCS1"/>
</dbReference>
<dbReference type="SUPFAM" id="SSF52540">
    <property type="entry name" value="P-loop containing nucleoside triphosphate hydrolases"/>
    <property type="match status" value="1"/>
</dbReference>
<dbReference type="Pfam" id="PF25568">
    <property type="entry name" value="AAA_lid_At3g28540"/>
    <property type="match status" value="1"/>
</dbReference>
<comment type="similarity">
    <text evidence="1">Belongs to the AAA ATPase family. BCS1 subfamily.</text>
</comment>
<evidence type="ECO:0000256" key="1">
    <source>
        <dbReference type="ARBA" id="ARBA00007448"/>
    </source>
</evidence>
<dbReference type="GeneID" id="103335994"/>
<gene>
    <name evidence="4" type="primary">LOC103335994</name>
</gene>